<feature type="transmembrane region" description="Helical" evidence="1">
    <location>
        <begin position="51"/>
        <end position="68"/>
    </location>
</feature>
<feature type="transmembrane region" description="Helical" evidence="1">
    <location>
        <begin position="184"/>
        <end position="202"/>
    </location>
</feature>
<keyword evidence="1" id="KW-0812">Transmembrane</keyword>
<dbReference type="OrthoDB" id="1707728at2"/>
<dbReference type="AlphaFoldDB" id="A0A1M5VYG7"/>
<keyword evidence="3" id="KW-1185">Reference proteome</keyword>
<accession>A0A1M5VYG7</accession>
<feature type="transmembrane region" description="Helical" evidence="1">
    <location>
        <begin position="74"/>
        <end position="95"/>
    </location>
</feature>
<evidence type="ECO:0000313" key="3">
    <source>
        <dbReference type="Proteomes" id="UP000184389"/>
    </source>
</evidence>
<dbReference type="RefSeq" id="WP_072743788.1">
    <property type="nucleotide sequence ID" value="NZ_FQXR01000004.1"/>
</dbReference>
<proteinExistence type="predicted"/>
<feature type="transmembrane region" description="Helical" evidence="1">
    <location>
        <begin position="5"/>
        <end position="22"/>
    </location>
</feature>
<keyword evidence="1" id="KW-1133">Transmembrane helix</keyword>
<evidence type="ECO:0008006" key="4">
    <source>
        <dbReference type="Google" id="ProtNLM"/>
    </source>
</evidence>
<evidence type="ECO:0000256" key="1">
    <source>
        <dbReference type="SAM" id="Phobius"/>
    </source>
</evidence>
<feature type="transmembrane region" description="Helical" evidence="1">
    <location>
        <begin position="125"/>
        <end position="143"/>
    </location>
</feature>
<sequence length="209" mass="24368">MERKDYTLGIILIFIGVMFFLLNLNVLTFNWVLLILAIAFLGAYIYKRQMGYLASGLVLLAIAIVSLIDDYTFTNVNIKGFVFLWIIGIISLFMYSKYRTKGYLVFGCILPAIGTYTLIDELYYGDTFWVLFLFLALAFYIIYGVDYRKYGVTWPRTLSIIMIVLSLLFLLSSKTVVQFKFWKFISYLWPILLVIIGIRIVYNMNKLNK</sequence>
<reference evidence="2 3" key="1">
    <citation type="submission" date="2016-11" db="EMBL/GenBank/DDBJ databases">
        <authorList>
            <person name="Jaros S."/>
            <person name="Januszkiewicz K."/>
            <person name="Wedrychowicz H."/>
        </authorList>
    </citation>
    <scope>NUCLEOTIDE SEQUENCE [LARGE SCALE GENOMIC DNA]</scope>
    <source>
        <strain evidence="2 3">DSM 13106</strain>
    </source>
</reference>
<name>A0A1M5VYG7_9FIRM</name>
<dbReference type="Proteomes" id="UP000184389">
    <property type="component" value="Unassembled WGS sequence"/>
</dbReference>
<protein>
    <recommendedName>
        <fullName evidence="4">DUF5668 domain-containing protein</fullName>
    </recommendedName>
</protein>
<organism evidence="2 3">
    <name type="scientific">Sporanaerobacter acetigenes DSM 13106</name>
    <dbReference type="NCBI Taxonomy" id="1123281"/>
    <lineage>
        <taxon>Bacteria</taxon>
        <taxon>Bacillati</taxon>
        <taxon>Bacillota</taxon>
        <taxon>Tissierellia</taxon>
        <taxon>Tissierellales</taxon>
        <taxon>Sporanaerobacteraceae</taxon>
        <taxon>Sporanaerobacter</taxon>
    </lineage>
</organism>
<feature type="transmembrane region" description="Helical" evidence="1">
    <location>
        <begin position="28"/>
        <end position="46"/>
    </location>
</feature>
<gene>
    <name evidence="2" type="ORF">SAMN02745180_01116</name>
</gene>
<keyword evidence="1" id="KW-0472">Membrane</keyword>
<feature type="transmembrane region" description="Helical" evidence="1">
    <location>
        <begin position="102"/>
        <end position="119"/>
    </location>
</feature>
<dbReference type="EMBL" id="FQXR01000004">
    <property type="protein sequence ID" value="SHH80295.1"/>
    <property type="molecule type" value="Genomic_DNA"/>
</dbReference>
<evidence type="ECO:0000313" key="2">
    <source>
        <dbReference type="EMBL" id="SHH80295.1"/>
    </source>
</evidence>
<feature type="transmembrane region" description="Helical" evidence="1">
    <location>
        <begin position="155"/>
        <end position="172"/>
    </location>
</feature>
<dbReference type="STRING" id="1123281.SAMN02745180_01116"/>